<dbReference type="AlphaFoldDB" id="A0A5N5UAC6"/>
<dbReference type="InterPro" id="IPR003115">
    <property type="entry name" value="ParB_N"/>
</dbReference>
<sequence>MTAMETRNPHELDRHDAHQEIYGDEDLPQDFVESVAQEQQTPIVVNEEDTIIDGYRRVQAAIQNDIEEVFVRVRPFDSVDEEKEAMIHSNKHRVKTFSQKMSEAMALMEIEQKKAKERQGSRNDLSQKFARSELGSANEKVAKTFDWSSTKFDQARKVWEAAQESQKMQRQVEKIDAGQQSVHGAFKVFKRWDKTQDLEADIEWDQIEAAGGAKSIRNREDAFETLQEKIADSDGWRDCLDTLREGHSEMWSDPSEGTLSAYLYMTEENDLIDLSSTGSRKPDSRVDKHPGENELWAMYWEDEMTLLEIALTVGVHRELIRQWFYEEDIPLRKQALDGRVQRQVD</sequence>
<evidence type="ECO:0000313" key="2">
    <source>
        <dbReference type="EMBL" id="KAB7515610.1"/>
    </source>
</evidence>
<dbReference type="Proteomes" id="UP000326865">
    <property type="component" value="Unassembled WGS sequence"/>
</dbReference>
<dbReference type="SMART" id="SM00470">
    <property type="entry name" value="ParB"/>
    <property type="match status" value="1"/>
</dbReference>
<protein>
    <recommendedName>
        <fullName evidence="1">ParB-like N-terminal domain-containing protein</fullName>
    </recommendedName>
</protein>
<name>A0A5N5UAC6_9EURY</name>
<accession>A0A5N5UAC6</accession>
<evidence type="ECO:0000313" key="3">
    <source>
        <dbReference type="Proteomes" id="UP000326865"/>
    </source>
</evidence>
<proteinExistence type="predicted"/>
<evidence type="ECO:0000259" key="1">
    <source>
        <dbReference type="SMART" id="SM00470"/>
    </source>
</evidence>
<dbReference type="InterPro" id="IPR036086">
    <property type="entry name" value="ParB/Sulfiredoxin_sf"/>
</dbReference>
<organism evidence="2 3">
    <name type="scientific">Halosegnis rubeus</name>
    <dbReference type="NCBI Taxonomy" id="2212850"/>
    <lineage>
        <taxon>Archaea</taxon>
        <taxon>Methanobacteriati</taxon>
        <taxon>Methanobacteriota</taxon>
        <taxon>Stenosarchaea group</taxon>
        <taxon>Halobacteria</taxon>
        <taxon>Halobacteriales</taxon>
        <taxon>Natronomonadaceae</taxon>
        <taxon>Halosegnis</taxon>
    </lineage>
</organism>
<keyword evidence="3" id="KW-1185">Reference proteome</keyword>
<dbReference type="Gene3D" id="3.90.1530.10">
    <property type="entry name" value="Conserved hypothetical protein from pyrococcus furiosus pfu- 392566-001, ParB domain"/>
    <property type="match status" value="1"/>
</dbReference>
<feature type="domain" description="ParB-like N-terminal" evidence="1">
    <location>
        <begin position="5"/>
        <end position="91"/>
    </location>
</feature>
<reference evidence="2 3" key="1">
    <citation type="submission" date="2019-10" db="EMBL/GenBank/DDBJ databases">
        <title>Unraveling microbial dark matter from salterns through culturing: the case of the genus Halosegnis.</title>
        <authorList>
            <person name="Duran-Viseras A."/>
            <person name="Andrei A.-S."/>
            <person name="Vera-Gargallo B."/>
            <person name="Ghai R."/>
            <person name="Sanchez-Porro C."/>
            <person name="Ventosa A."/>
        </authorList>
    </citation>
    <scope>NUCLEOTIDE SEQUENCE [LARGE SCALE GENOMIC DNA]</scope>
    <source>
        <strain evidence="2 3">F18-79</strain>
    </source>
</reference>
<comment type="caution">
    <text evidence="2">The sequence shown here is derived from an EMBL/GenBank/DDBJ whole genome shotgun (WGS) entry which is preliminary data.</text>
</comment>
<dbReference type="SUPFAM" id="SSF110849">
    <property type="entry name" value="ParB/Sulfiredoxin"/>
    <property type="match status" value="1"/>
</dbReference>
<dbReference type="EMBL" id="QKKZ01000001">
    <property type="protein sequence ID" value="KAB7515610.1"/>
    <property type="molecule type" value="Genomic_DNA"/>
</dbReference>
<gene>
    <name evidence="2" type="ORF">DM867_00215</name>
</gene>